<dbReference type="GeneID" id="116417913"/>
<dbReference type="EnsemblMetazoa" id="XM_032602181">
    <property type="protein sequence ID" value="XP_032458072"/>
    <property type="gene ID" value="LOC116417913"/>
</dbReference>
<dbReference type="InterPro" id="IPR003508">
    <property type="entry name" value="CIDE-N_dom"/>
</dbReference>
<dbReference type="PANTHER" id="PTHR12306:SF15">
    <property type="entry name" value="DNAATION FACTOR-RELATED PROTEIN 1, ISOFORM B-RELATED"/>
    <property type="match status" value="1"/>
</dbReference>
<dbReference type="KEGG" id="nvi:116417913"/>
<dbReference type="InParanoid" id="A0A7M7R410"/>
<dbReference type="Proteomes" id="UP000002358">
    <property type="component" value="Unassembled WGS sequence"/>
</dbReference>
<evidence type="ECO:0000313" key="4">
    <source>
        <dbReference type="EnsemblMetazoa" id="XP_032458072"/>
    </source>
</evidence>
<dbReference type="Pfam" id="PF02017">
    <property type="entry name" value="CIDE-N"/>
    <property type="match status" value="1"/>
</dbReference>
<dbReference type="PROSITE" id="PS51135">
    <property type="entry name" value="CIDE_N"/>
    <property type="match status" value="1"/>
</dbReference>
<protein>
    <recommendedName>
        <fullName evidence="3">CIDE-N domain-containing protein</fullName>
    </recommendedName>
</protein>
<dbReference type="GO" id="GO:0006915">
    <property type="term" value="P:apoptotic process"/>
    <property type="evidence" value="ECO:0007669"/>
    <property type="project" value="UniProtKB-UniRule"/>
</dbReference>
<dbReference type="SMR" id="A0A7M7R410"/>
<dbReference type="SMART" id="SM00266">
    <property type="entry name" value="CAD"/>
    <property type="match status" value="1"/>
</dbReference>
<evidence type="ECO:0000256" key="1">
    <source>
        <dbReference type="ARBA" id="ARBA00022703"/>
    </source>
</evidence>
<keyword evidence="5" id="KW-1185">Reference proteome</keyword>
<accession>A0A7M7R410</accession>
<dbReference type="Gene3D" id="3.10.20.10">
    <property type="match status" value="1"/>
</dbReference>
<dbReference type="FunCoup" id="A0A7M7R410">
    <property type="interactions" value="3"/>
</dbReference>
<dbReference type="CDD" id="cd01615">
    <property type="entry name" value="CIDE_N"/>
    <property type="match status" value="1"/>
</dbReference>
<evidence type="ECO:0000259" key="3">
    <source>
        <dbReference type="PROSITE" id="PS51135"/>
    </source>
</evidence>
<sequence>MADSNSQLREIGYPYKIVDHTRERKKGITARSLEDLVNTARARFSIPKEANLTVVLEQDGTEIDDEEYFATIEKNTNLMILYGRQKWIAPKTEKSVPHLIVVDDTDYSGKSQNVNTGKNFKSSQIQVGSLVTSLQNEPSQMSLLSGTDLEMLSDMDPDSVADMISDRSLKYQYVRCAD</sequence>
<evidence type="ECO:0000313" key="5">
    <source>
        <dbReference type="Proteomes" id="UP000002358"/>
    </source>
</evidence>
<organism evidence="4 5">
    <name type="scientific">Nasonia vitripennis</name>
    <name type="common">Parasitic wasp</name>
    <dbReference type="NCBI Taxonomy" id="7425"/>
    <lineage>
        <taxon>Eukaryota</taxon>
        <taxon>Metazoa</taxon>
        <taxon>Ecdysozoa</taxon>
        <taxon>Arthropoda</taxon>
        <taxon>Hexapoda</taxon>
        <taxon>Insecta</taxon>
        <taxon>Pterygota</taxon>
        <taxon>Neoptera</taxon>
        <taxon>Endopterygota</taxon>
        <taxon>Hymenoptera</taxon>
        <taxon>Apocrita</taxon>
        <taxon>Proctotrupomorpha</taxon>
        <taxon>Chalcidoidea</taxon>
        <taxon>Pteromalidae</taxon>
        <taxon>Pteromalinae</taxon>
        <taxon>Nasonia</taxon>
    </lineage>
</organism>
<feature type="domain" description="CIDE-N" evidence="3">
    <location>
        <begin position="11"/>
        <end position="89"/>
    </location>
</feature>
<evidence type="ECO:0000256" key="2">
    <source>
        <dbReference type="PROSITE-ProRule" id="PRU00447"/>
    </source>
</evidence>
<proteinExistence type="predicted"/>
<dbReference type="AlphaFoldDB" id="A0A7M7R410"/>
<dbReference type="RefSeq" id="XP_032458072.1">
    <property type="nucleotide sequence ID" value="XM_032602181.1"/>
</dbReference>
<reference evidence="4" key="1">
    <citation type="submission" date="2021-01" db="UniProtKB">
        <authorList>
            <consortium name="EnsemblMetazoa"/>
        </authorList>
    </citation>
    <scope>IDENTIFICATION</scope>
</reference>
<name>A0A7M7R410_NASVI</name>
<dbReference type="SUPFAM" id="SSF54277">
    <property type="entry name" value="CAD &amp; PB1 domains"/>
    <property type="match status" value="1"/>
</dbReference>
<dbReference type="GO" id="GO:0042981">
    <property type="term" value="P:regulation of apoptotic process"/>
    <property type="evidence" value="ECO:0007669"/>
    <property type="project" value="TreeGrafter"/>
</dbReference>
<keyword evidence="1 2" id="KW-0053">Apoptosis</keyword>
<dbReference type="PANTHER" id="PTHR12306">
    <property type="entry name" value="CELL DEATH ACTIVATOR CIDE"/>
    <property type="match status" value="1"/>
</dbReference>